<gene>
    <name evidence="2" type="ORF">OIU77_013471</name>
</gene>
<evidence type="ECO:0000256" key="1">
    <source>
        <dbReference type="SAM" id="MobiDB-lite"/>
    </source>
</evidence>
<dbReference type="Proteomes" id="UP001141253">
    <property type="component" value="Chromosome 10"/>
</dbReference>
<reference evidence="2" key="2">
    <citation type="journal article" date="2023" name="Int. J. Mol. Sci.">
        <title>De Novo Assembly and Annotation of 11 Diverse Shrub Willow (Salix) Genomes Reveals Novel Gene Organization in Sex-Linked Regions.</title>
        <authorList>
            <person name="Hyden B."/>
            <person name="Feng K."/>
            <person name="Yates T.B."/>
            <person name="Jawdy S."/>
            <person name="Cereghino C."/>
            <person name="Smart L.B."/>
            <person name="Muchero W."/>
        </authorList>
    </citation>
    <scope>NUCLEOTIDE SEQUENCE</scope>
    <source>
        <tissue evidence="2">Shoot tip</tissue>
    </source>
</reference>
<name>A0ABQ8ZUB4_9ROSI</name>
<sequence>MYLRKVQTTITLMNQNSRGRWPPIRIGMFYQEINVQMKEQRLVNEKFETSRHQRELNELHIASACPSQPHCPSARNGMKNASQNKPGLTITLCSPRKREEKRLLLPLAFTRRTGSSEPLGIQLAYHPQIEGRRKPGPYSLSSRKTNIYSAEP</sequence>
<reference evidence="2" key="1">
    <citation type="submission" date="2022-10" db="EMBL/GenBank/DDBJ databases">
        <authorList>
            <person name="Hyden B.L."/>
            <person name="Feng K."/>
            <person name="Yates T."/>
            <person name="Jawdy S."/>
            <person name="Smart L.B."/>
            <person name="Muchero W."/>
        </authorList>
    </citation>
    <scope>NUCLEOTIDE SEQUENCE</scope>
    <source>
        <tissue evidence="2">Shoot tip</tissue>
    </source>
</reference>
<organism evidence="2 3">
    <name type="scientific">Salix suchowensis</name>
    <dbReference type="NCBI Taxonomy" id="1278906"/>
    <lineage>
        <taxon>Eukaryota</taxon>
        <taxon>Viridiplantae</taxon>
        <taxon>Streptophyta</taxon>
        <taxon>Embryophyta</taxon>
        <taxon>Tracheophyta</taxon>
        <taxon>Spermatophyta</taxon>
        <taxon>Magnoliopsida</taxon>
        <taxon>eudicotyledons</taxon>
        <taxon>Gunneridae</taxon>
        <taxon>Pentapetalae</taxon>
        <taxon>rosids</taxon>
        <taxon>fabids</taxon>
        <taxon>Malpighiales</taxon>
        <taxon>Salicaceae</taxon>
        <taxon>Saliceae</taxon>
        <taxon>Salix</taxon>
    </lineage>
</organism>
<dbReference type="EMBL" id="JAPFFI010000024">
    <property type="protein sequence ID" value="KAJ6311722.1"/>
    <property type="molecule type" value="Genomic_DNA"/>
</dbReference>
<evidence type="ECO:0000313" key="3">
    <source>
        <dbReference type="Proteomes" id="UP001141253"/>
    </source>
</evidence>
<feature type="region of interest" description="Disordered" evidence="1">
    <location>
        <begin position="126"/>
        <end position="152"/>
    </location>
</feature>
<feature type="region of interest" description="Disordered" evidence="1">
    <location>
        <begin position="67"/>
        <end position="89"/>
    </location>
</feature>
<feature type="compositionally biased region" description="Polar residues" evidence="1">
    <location>
        <begin position="139"/>
        <end position="152"/>
    </location>
</feature>
<accession>A0ABQ8ZUB4</accession>
<keyword evidence="3" id="KW-1185">Reference proteome</keyword>
<proteinExistence type="predicted"/>
<comment type="caution">
    <text evidence="2">The sequence shown here is derived from an EMBL/GenBank/DDBJ whole genome shotgun (WGS) entry which is preliminary data.</text>
</comment>
<protein>
    <submittedName>
        <fullName evidence="2">Uncharacterized protein</fullName>
    </submittedName>
</protein>
<evidence type="ECO:0000313" key="2">
    <source>
        <dbReference type="EMBL" id="KAJ6311722.1"/>
    </source>
</evidence>